<gene>
    <name evidence="1" type="ORF">BSEPE_0823</name>
</gene>
<organism evidence="1 2">
    <name type="scientific">endosymbiont of Bathymodiolus septemdierum str. Myojin knoll</name>
    <dbReference type="NCBI Taxonomy" id="1303921"/>
    <lineage>
        <taxon>Bacteria</taxon>
        <taxon>Pseudomonadati</taxon>
        <taxon>Pseudomonadota</taxon>
        <taxon>Gammaproteobacteria</taxon>
        <taxon>sulfur-oxidizing symbionts</taxon>
    </lineage>
</organism>
<dbReference type="EMBL" id="AP013042">
    <property type="protein sequence ID" value="BAS67815.1"/>
    <property type="molecule type" value="Genomic_DNA"/>
</dbReference>
<evidence type="ECO:0000313" key="1">
    <source>
        <dbReference type="EMBL" id="BAS67815.1"/>
    </source>
</evidence>
<dbReference type="Proteomes" id="UP000067399">
    <property type="component" value="Chromosome"/>
</dbReference>
<reference evidence="1 2" key="2">
    <citation type="journal article" date="2016" name="ISME J.">
        <title>Heterogeneous composition of key metabolic gene clusters in a vent mussel symbiont population.</title>
        <authorList>
            <person name="Ikuta T."/>
            <person name="Takaki Y."/>
            <person name="Nagai Y."/>
            <person name="Shimamura S."/>
            <person name="Tsuda M."/>
            <person name="Kawagucci S."/>
            <person name="Aoki Y."/>
            <person name="Inoue K."/>
            <person name="Teruya M."/>
            <person name="Satou K."/>
            <person name="Teruya K."/>
            <person name="Shimoji M."/>
            <person name="Tamotsu H."/>
            <person name="Hirano T."/>
            <person name="Maruyama T."/>
            <person name="Yoshida T."/>
        </authorList>
    </citation>
    <scope>NUCLEOTIDE SEQUENCE [LARGE SCALE GENOMIC DNA]</scope>
    <source>
        <strain evidence="1 2">Myojin Knoll</strain>
    </source>
</reference>
<name>A0A0N7KBE8_9GAMM</name>
<dbReference type="STRING" id="1303921.BSEPE_0823"/>
<sequence>MDAVSKESNELSAQRIALQNTFKVFNEENGFNYEEWVNPPAGHFYEGYKKELDEINNKMAPPLQYQS</sequence>
<dbReference type="OrthoDB" id="9800111at2"/>
<protein>
    <submittedName>
        <fullName evidence="1">Uncharacterized protein</fullName>
    </submittedName>
</protein>
<dbReference type="RefSeq" id="WP_066044433.1">
    <property type="nucleotide sequence ID" value="NZ_AP013042.1"/>
</dbReference>
<evidence type="ECO:0000313" key="2">
    <source>
        <dbReference type="Proteomes" id="UP000067399"/>
    </source>
</evidence>
<dbReference type="KEGG" id="ebh:BSEPE_0823"/>
<proteinExistence type="predicted"/>
<accession>A0A0N7KBE8</accession>
<keyword evidence="2" id="KW-1185">Reference proteome</keyword>
<dbReference type="AlphaFoldDB" id="A0A0N7KBE8"/>
<reference evidence="1 2" key="1">
    <citation type="journal article" date="2000" name="Mar. Ecol. Prog. Ser.">
        <title>Phylogenetic characterization of endosymbionts in three hydrothermal vent mussels: influence on host distributions.</title>
        <authorList>
            <person name="Fujiwara Y."/>
            <person name="Takai K."/>
            <person name="Uematsu K."/>
            <person name="Tsuchida S."/>
            <person name="Hunt J.C."/>
            <person name="Hashimoto J."/>
        </authorList>
    </citation>
    <scope>NUCLEOTIDE SEQUENCE [LARGE SCALE GENOMIC DNA]</scope>
    <source>
        <strain evidence="1 2">Myojin Knoll</strain>
    </source>
</reference>